<dbReference type="PANTHER" id="PTHR12225">
    <property type="entry name" value="ADHESION REGULATING MOLECULE 1 110 KDA CELL MEMBRANE GLYCOPROTEIN"/>
    <property type="match status" value="1"/>
</dbReference>
<comment type="subcellular location">
    <subcellularLocation>
        <location evidence="2">Cytoplasm</location>
    </subcellularLocation>
    <subcellularLocation>
        <location evidence="1">Nucleus</location>
    </subcellularLocation>
</comment>
<dbReference type="InterPro" id="IPR038108">
    <property type="entry name" value="RPN13_DEUBAD_sf"/>
</dbReference>
<dbReference type="PANTHER" id="PTHR12225:SF0">
    <property type="entry name" value="PROTEASOMAL UBIQUITIN RECEPTOR ADRM1"/>
    <property type="match status" value="1"/>
</dbReference>
<feature type="region of interest" description="Disordered" evidence="6">
    <location>
        <begin position="118"/>
        <end position="142"/>
    </location>
</feature>
<dbReference type="FunFam" id="2.30.29.70:FF:000001">
    <property type="entry name" value="Proteasomal ubiquitin receptor ADRM1"/>
    <property type="match status" value="1"/>
</dbReference>
<proteinExistence type="predicted"/>
<dbReference type="CDD" id="cd13314">
    <property type="entry name" value="PH_Rpn13"/>
    <property type="match status" value="1"/>
</dbReference>
<evidence type="ECO:0000256" key="4">
    <source>
        <dbReference type="ARBA" id="ARBA00022942"/>
    </source>
</evidence>
<gene>
    <name evidence="8" type="ORF">F1559_000004</name>
</gene>
<protein>
    <recommendedName>
        <fullName evidence="7">Pru domain-containing protein</fullName>
    </recommendedName>
</protein>
<dbReference type="PROSITE" id="PS51917">
    <property type="entry name" value="PRU"/>
    <property type="match status" value="1"/>
</dbReference>
<dbReference type="GO" id="GO:0005634">
    <property type="term" value="C:nucleus"/>
    <property type="evidence" value="ECO:0007669"/>
    <property type="project" value="UniProtKB-SubCell"/>
</dbReference>
<evidence type="ECO:0000256" key="3">
    <source>
        <dbReference type="ARBA" id="ARBA00022490"/>
    </source>
</evidence>
<dbReference type="GO" id="GO:0005737">
    <property type="term" value="C:cytoplasm"/>
    <property type="evidence" value="ECO:0007669"/>
    <property type="project" value="UniProtKB-SubCell"/>
</dbReference>
<dbReference type="InterPro" id="IPR038633">
    <property type="entry name" value="Rpn13/ADRM1_Pru_sf"/>
</dbReference>
<evidence type="ECO:0000256" key="2">
    <source>
        <dbReference type="ARBA" id="ARBA00004496"/>
    </source>
</evidence>
<accession>A0A7J7ID68</accession>
<keyword evidence="4" id="KW-0647">Proteasome</keyword>
<dbReference type="GO" id="GO:0008541">
    <property type="term" value="C:proteasome regulatory particle, lid subcomplex"/>
    <property type="evidence" value="ECO:0007669"/>
    <property type="project" value="TreeGrafter"/>
</dbReference>
<dbReference type="EMBL" id="VWRR01000018">
    <property type="protein sequence ID" value="KAF6000619.1"/>
    <property type="molecule type" value="Genomic_DNA"/>
</dbReference>
<dbReference type="Proteomes" id="UP000530660">
    <property type="component" value="Unassembled WGS sequence"/>
</dbReference>
<dbReference type="Gene3D" id="1.10.2020.20">
    <property type="match status" value="1"/>
</dbReference>
<reference evidence="8 9" key="1">
    <citation type="journal article" date="2020" name="J. Phycol.">
        <title>Comparative genome analysis reveals Cyanidiococcus gen. nov., a new extremophilic red algal genus sister to Cyanidioschyzon (Cyanidioschyzonaceae, Rhodophyta).</title>
        <authorList>
            <person name="Liu S.-L."/>
            <person name="Chiang Y.-R."/>
            <person name="Yoon H.S."/>
            <person name="Fu H.-Y."/>
        </authorList>
    </citation>
    <scope>NUCLEOTIDE SEQUENCE [LARGE SCALE GENOMIC DNA]</scope>
    <source>
        <strain evidence="8 9">THAL066</strain>
    </source>
</reference>
<evidence type="ECO:0000259" key="7">
    <source>
        <dbReference type="PROSITE" id="PS51917"/>
    </source>
</evidence>
<comment type="caution">
    <text evidence="8">The sequence shown here is derived from an EMBL/GenBank/DDBJ whole genome shotgun (WGS) entry which is preliminary data.</text>
</comment>
<evidence type="ECO:0000256" key="6">
    <source>
        <dbReference type="SAM" id="MobiDB-lite"/>
    </source>
</evidence>
<dbReference type="GO" id="GO:0061133">
    <property type="term" value="F:endopeptidase activator activity"/>
    <property type="evidence" value="ECO:0007669"/>
    <property type="project" value="TreeGrafter"/>
</dbReference>
<dbReference type="InterPro" id="IPR044868">
    <property type="entry name" value="Rpn13/ADRM1_Pru"/>
</dbReference>
<evidence type="ECO:0000313" key="9">
    <source>
        <dbReference type="Proteomes" id="UP000530660"/>
    </source>
</evidence>
<dbReference type="AlphaFoldDB" id="A0A7J7ID68"/>
<feature type="domain" description="Pru" evidence="7">
    <location>
        <begin position="4"/>
        <end position="117"/>
    </location>
</feature>
<organism evidence="8 9">
    <name type="scientific">Cyanidiococcus yangmingshanensis</name>
    <dbReference type="NCBI Taxonomy" id="2690220"/>
    <lineage>
        <taxon>Eukaryota</taxon>
        <taxon>Rhodophyta</taxon>
        <taxon>Bangiophyceae</taxon>
        <taxon>Cyanidiales</taxon>
        <taxon>Cyanidiaceae</taxon>
        <taxon>Cyanidiococcus</taxon>
    </lineage>
</organism>
<sequence length="299" mass="32926">MEPAAEQVLVEFRAGRAYFDSGTVRSDRRKGCVRVIRAEDGLVHFQWQDRATGTVEEDLIVFPAESNWRRVQACRTGRMFVLTFASSDLQLFFWMQEPRQDLDATLARRVRNALECRELDDPAGTDPDDEVPTDTGTAPSVRAAPAFGTTARSETVFAQALANALQRLHAGAPVEGAAATVNGVRTTEANANAPACPSLAELLGWRPELELALREPALQAASSALLHEYLPDGFDLESVLRSAAFRQQLRALSEALRRSRGDARPLFEAFGIEPPAGNWPNDLEALIEALRRRSHQAHP</sequence>
<dbReference type="InterPro" id="IPR006773">
    <property type="entry name" value="Rpn13/ADRM1"/>
</dbReference>
<dbReference type="OrthoDB" id="340431at2759"/>
<evidence type="ECO:0000256" key="1">
    <source>
        <dbReference type="ARBA" id="ARBA00004123"/>
    </source>
</evidence>
<evidence type="ECO:0000313" key="8">
    <source>
        <dbReference type="EMBL" id="KAF6000619.1"/>
    </source>
</evidence>
<dbReference type="Pfam" id="PF04683">
    <property type="entry name" value="Rpn13_ADRM1_Pru"/>
    <property type="match status" value="1"/>
</dbReference>
<evidence type="ECO:0000256" key="5">
    <source>
        <dbReference type="ARBA" id="ARBA00023242"/>
    </source>
</evidence>
<keyword evidence="3" id="KW-0963">Cytoplasm</keyword>
<name>A0A7J7ID68_9RHOD</name>
<keyword evidence="9" id="KW-1185">Reference proteome</keyword>
<feature type="compositionally biased region" description="Acidic residues" evidence="6">
    <location>
        <begin position="121"/>
        <end position="132"/>
    </location>
</feature>
<dbReference type="Gene3D" id="2.30.29.70">
    <property type="entry name" value="Proteasomal ubiquitin receptor Rpn13/ADRM1"/>
    <property type="match status" value="1"/>
</dbReference>
<dbReference type="GO" id="GO:0070628">
    <property type="term" value="F:proteasome binding"/>
    <property type="evidence" value="ECO:0007669"/>
    <property type="project" value="TreeGrafter"/>
</dbReference>
<keyword evidence="5" id="KW-0539">Nucleus</keyword>